<organism evidence="5 6">
    <name type="scientific">Candidatus Thermofonsia Clade 3 bacterium</name>
    <dbReference type="NCBI Taxonomy" id="2364212"/>
    <lineage>
        <taxon>Bacteria</taxon>
        <taxon>Bacillati</taxon>
        <taxon>Chloroflexota</taxon>
        <taxon>Candidatus Thermofontia</taxon>
        <taxon>Candidatus Thermofonsia Clade 3</taxon>
    </lineage>
</organism>
<dbReference type="PANTHER" id="PTHR48100">
    <property type="entry name" value="BROAD-SPECIFICITY PHOSPHATASE YOR283W-RELATED"/>
    <property type="match status" value="1"/>
</dbReference>
<evidence type="ECO:0000256" key="4">
    <source>
        <dbReference type="PIRSR" id="PIRSR613078-2"/>
    </source>
</evidence>
<dbReference type="SMART" id="SM00855">
    <property type="entry name" value="PGAM"/>
    <property type="match status" value="1"/>
</dbReference>
<evidence type="ECO:0000256" key="2">
    <source>
        <dbReference type="ARBA" id="ARBA00023235"/>
    </source>
</evidence>
<keyword evidence="2" id="KW-0413">Isomerase</keyword>
<keyword evidence="1" id="KW-0324">Glycolysis</keyword>
<sequence>MTNADNPTFTDHRAMLTAYLVRHGQTAFNAEGRIQGWLDVPLDDVGQIQAECLARRFSEQSVQAIYSSPLVRAADTARVIAQACRLELVLDERLREYHMGDWTGLTAEEIRMAMPTTPLDDPEATIPNGESAQHMRERVAAFLRDLIARHDGEAVVLVSHGGTLGAMVGAMLGLPVMRRHPFAFGNASLTEADYERGRWRLRSLNDRCHLQG</sequence>
<dbReference type="CDD" id="cd07067">
    <property type="entry name" value="HP_PGM_like"/>
    <property type="match status" value="1"/>
</dbReference>
<evidence type="ECO:0008006" key="7">
    <source>
        <dbReference type="Google" id="ProtNLM"/>
    </source>
</evidence>
<evidence type="ECO:0000313" key="6">
    <source>
        <dbReference type="Proteomes" id="UP000230790"/>
    </source>
</evidence>
<feature type="binding site" evidence="4">
    <location>
        <position position="72"/>
    </location>
    <ligand>
        <name>substrate</name>
    </ligand>
</feature>
<accession>A0A2M8QE88</accession>
<dbReference type="GO" id="GO:0005737">
    <property type="term" value="C:cytoplasm"/>
    <property type="evidence" value="ECO:0007669"/>
    <property type="project" value="TreeGrafter"/>
</dbReference>
<dbReference type="InterPro" id="IPR050275">
    <property type="entry name" value="PGM_Phosphatase"/>
</dbReference>
<dbReference type="Gene3D" id="3.40.50.1240">
    <property type="entry name" value="Phosphoglycerate mutase-like"/>
    <property type="match status" value="1"/>
</dbReference>
<dbReference type="EMBL" id="PGTN01000024">
    <property type="protein sequence ID" value="PJF48116.1"/>
    <property type="molecule type" value="Genomic_DNA"/>
</dbReference>
<dbReference type="PANTHER" id="PTHR48100:SF1">
    <property type="entry name" value="HISTIDINE PHOSPHATASE FAMILY PROTEIN-RELATED"/>
    <property type="match status" value="1"/>
</dbReference>
<dbReference type="GO" id="GO:0016791">
    <property type="term" value="F:phosphatase activity"/>
    <property type="evidence" value="ECO:0007669"/>
    <property type="project" value="TreeGrafter"/>
</dbReference>
<dbReference type="InterPro" id="IPR029033">
    <property type="entry name" value="His_PPase_superfam"/>
</dbReference>
<dbReference type="InterPro" id="IPR013078">
    <property type="entry name" value="His_Pase_superF_clade-1"/>
</dbReference>
<protein>
    <recommendedName>
        <fullName evidence="7">Histidine phosphatase family protein</fullName>
    </recommendedName>
</protein>
<comment type="caution">
    <text evidence="5">The sequence shown here is derived from an EMBL/GenBank/DDBJ whole genome shotgun (WGS) entry which is preliminary data.</text>
</comment>
<dbReference type="SUPFAM" id="SSF53254">
    <property type="entry name" value="Phosphoglycerate mutase-like"/>
    <property type="match status" value="1"/>
</dbReference>
<feature type="active site" description="Proton donor/acceptor" evidence="3">
    <location>
        <position position="96"/>
    </location>
</feature>
<reference evidence="5 6" key="1">
    <citation type="submission" date="2017-11" db="EMBL/GenBank/DDBJ databases">
        <title>Evolution of Phototrophy in the Chloroflexi Phylum Driven by Horizontal Gene Transfer.</title>
        <authorList>
            <person name="Ward L.M."/>
            <person name="Hemp J."/>
            <person name="Shih P.M."/>
            <person name="Mcglynn S.E."/>
            <person name="Fischer W."/>
        </authorList>
    </citation>
    <scope>NUCLEOTIDE SEQUENCE [LARGE SCALE GENOMIC DNA]</scope>
    <source>
        <strain evidence="5">JP3_7</strain>
    </source>
</reference>
<dbReference type="Proteomes" id="UP000230790">
    <property type="component" value="Unassembled WGS sequence"/>
</dbReference>
<dbReference type="AlphaFoldDB" id="A0A2M8QE88"/>
<proteinExistence type="predicted"/>
<name>A0A2M8QE88_9CHLR</name>
<feature type="binding site" evidence="4">
    <location>
        <begin position="22"/>
        <end position="29"/>
    </location>
    <ligand>
        <name>substrate</name>
    </ligand>
</feature>
<evidence type="ECO:0000256" key="1">
    <source>
        <dbReference type="ARBA" id="ARBA00023152"/>
    </source>
</evidence>
<evidence type="ECO:0000313" key="5">
    <source>
        <dbReference type="EMBL" id="PJF48116.1"/>
    </source>
</evidence>
<gene>
    <name evidence="5" type="ORF">CUN48_05305</name>
</gene>
<evidence type="ECO:0000256" key="3">
    <source>
        <dbReference type="PIRSR" id="PIRSR613078-1"/>
    </source>
</evidence>
<dbReference type="InterPro" id="IPR001345">
    <property type="entry name" value="PG/BPGM_mutase_AS"/>
</dbReference>
<dbReference type="Pfam" id="PF00300">
    <property type="entry name" value="His_Phos_1"/>
    <property type="match status" value="1"/>
</dbReference>
<feature type="active site" description="Tele-phosphohistidine intermediate" evidence="3">
    <location>
        <position position="23"/>
    </location>
</feature>
<dbReference type="PROSITE" id="PS00175">
    <property type="entry name" value="PG_MUTASE"/>
    <property type="match status" value="1"/>
</dbReference>